<dbReference type="GO" id="GO:0046872">
    <property type="term" value="F:metal ion binding"/>
    <property type="evidence" value="ECO:0007669"/>
    <property type="project" value="UniProtKB-UniRule"/>
</dbReference>
<keyword evidence="3 12" id="KW-0813">Transport</keyword>
<protein>
    <submittedName>
        <fullName evidence="13">Cytochrome bd-I ubiquinol oxidase subunit 1 apoprotein</fullName>
    </submittedName>
</protein>
<evidence type="ECO:0000256" key="6">
    <source>
        <dbReference type="ARBA" id="ARBA00022692"/>
    </source>
</evidence>
<sequence length="467" mass="52076">MFEQLLLARWQFAVTTVYHFLFVPLTMGLPIMIALMQTKYVRTGDPKYKTMTKFWGKLFIINFVLGVATGLVQEFQFGMNWSGYARFMGDIFGAPLAIEALAAFFIESTFIGIWVFGWDRLPKKIHCLCIWLVAFASNLSAVWILIANSFMQNPVGYQIVTQDNGMERAEMSSFSEVITNPYVLHQFPHVFTAGLCTAAFFVLGISAYHLAKGQYKPVFQSSFKLAAVVAIIASLAVAGVGHVQTQYLGQEKPMKLAAMEALWEDTEGAPLALFAGIDQENGMNTTEIGLPKMLSFMANNDFNSEVKGINNLQEQYVAQYGDGNYIPDVFSMFWSFRIMVGAGSVMVLLALLALLVAWRKKYHAGGAVNVLYKILLPAMALPYLANTFGWLIAEMGRQPWIVYGLQKTEDAVSTAMPDAYVLITLVGFTLLYLVLAIIDVKLIVKYAKKIDDEAKEPMAKEEGSLWI</sequence>
<evidence type="ECO:0000256" key="10">
    <source>
        <dbReference type="ARBA" id="ARBA00023004"/>
    </source>
</evidence>
<dbReference type="PIRSF" id="PIRSF006446">
    <property type="entry name" value="Cyt_quinol_oxidase_1"/>
    <property type="match status" value="1"/>
</dbReference>
<keyword evidence="4 12" id="KW-1003">Cell membrane</keyword>
<feature type="transmembrane region" description="Helical" evidence="12">
    <location>
        <begin position="54"/>
        <end position="72"/>
    </location>
</feature>
<evidence type="ECO:0000256" key="11">
    <source>
        <dbReference type="ARBA" id="ARBA00023136"/>
    </source>
</evidence>
<keyword evidence="11 12" id="KW-0472">Membrane</keyword>
<evidence type="ECO:0000313" key="13">
    <source>
        <dbReference type="EMBL" id="SDE02231.1"/>
    </source>
</evidence>
<dbReference type="Pfam" id="PF01654">
    <property type="entry name" value="Cyt_bd_oxida_I"/>
    <property type="match status" value="1"/>
</dbReference>
<evidence type="ECO:0000256" key="9">
    <source>
        <dbReference type="ARBA" id="ARBA00022989"/>
    </source>
</evidence>
<dbReference type="GO" id="GO:0019646">
    <property type="term" value="P:aerobic electron transport chain"/>
    <property type="evidence" value="ECO:0007669"/>
    <property type="project" value="InterPro"/>
</dbReference>
<proteinExistence type="inferred from homology"/>
<keyword evidence="5 12" id="KW-0349">Heme</keyword>
<feature type="transmembrane region" description="Helical" evidence="12">
    <location>
        <begin position="12"/>
        <end position="33"/>
    </location>
</feature>
<dbReference type="RefSeq" id="WP_091792291.1">
    <property type="nucleotide sequence ID" value="NZ_FNAF01000013.1"/>
</dbReference>
<evidence type="ECO:0000256" key="5">
    <source>
        <dbReference type="ARBA" id="ARBA00022617"/>
    </source>
</evidence>
<keyword evidence="7 12" id="KW-0479">Metal-binding</keyword>
<gene>
    <name evidence="13" type="ORF">SAMN04489866_11335</name>
</gene>
<comment type="subcellular location">
    <subcellularLocation>
        <location evidence="1">Cell membrane</location>
        <topology evidence="1">Multi-pass membrane protein</topology>
    </subcellularLocation>
</comment>
<keyword evidence="8 12" id="KW-0249">Electron transport</keyword>
<reference evidence="13 14" key="1">
    <citation type="submission" date="2016-10" db="EMBL/GenBank/DDBJ databases">
        <authorList>
            <person name="de Groot N.N."/>
        </authorList>
    </citation>
    <scope>NUCLEOTIDE SEQUENCE [LARGE SCALE GENOMIC DNA]</scope>
    <source>
        <strain evidence="13 14">DSM 20475</strain>
    </source>
</reference>
<comment type="similarity">
    <text evidence="2 12">Belongs to the cytochrome ubiquinol oxidase subunit 1 family.</text>
</comment>
<evidence type="ECO:0000256" key="2">
    <source>
        <dbReference type="ARBA" id="ARBA00009819"/>
    </source>
</evidence>
<dbReference type="GO" id="GO:0005886">
    <property type="term" value="C:plasma membrane"/>
    <property type="evidence" value="ECO:0007669"/>
    <property type="project" value="UniProtKB-SubCell"/>
</dbReference>
<dbReference type="PANTHER" id="PTHR30365:SF15">
    <property type="entry name" value="CYTOCHROME BD UBIQUINOL OXIDASE SUBUNIT 1"/>
    <property type="match status" value="1"/>
</dbReference>
<dbReference type="Proteomes" id="UP000198995">
    <property type="component" value="Unassembled WGS sequence"/>
</dbReference>
<dbReference type="EMBL" id="FNAF01000013">
    <property type="protein sequence ID" value="SDE02231.1"/>
    <property type="molecule type" value="Genomic_DNA"/>
</dbReference>
<feature type="transmembrane region" description="Helical" evidence="12">
    <location>
        <begin position="223"/>
        <end position="243"/>
    </location>
</feature>
<feature type="transmembrane region" description="Helical" evidence="12">
    <location>
        <begin position="334"/>
        <end position="358"/>
    </location>
</feature>
<name>A0A1G6ZI99_PEPNI</name>
<keyword evidence="9 12" id="KW-1133">Transmembrane helix</keyword>
<feature type="transmembrane region" description="Helical" evidence="12">
    <location>
        <begin position="190"/>
        <end position="211"/>
    </location>
</feature>
<organism evidence="13 14">
    <name type="scientific">Peptococcus niger</name>
    <dbReference type="NCBI Taxonomy" id="2741"/>
    <lineage>
        <taxon>Bacteria</taxon>
        <taxon>Bacillati</taxon>
        <taxon>Bacillota</taxon>
        <taxon>Clostridia</taxon>
        <taxon>Eubacteriales</taxon>
        <taxon>Peptococcaceae</taxon>
        <taxon>Peptococcus</taxon>
    </lineage>
</organism>
<feature type="transmembrane region" description="Helical" evidence="12">
    <location>
        <begin position="419"/>
        <end position="440"/>
    </location>
</feature>
<feature type="transmembrane region" description="Helical" evidence="12">
    <location>
        <begin position="128"/>
        <end position="146"/>
    </location>
</feature>
<dbReference type="InterPro" id="IPR002585">
    <property type="entry name" value="Cyt-d_ubiquinol_oxidase_su_1"/>
</dbReference>
<evidence type="ECO:0000256" key="1">
    <source>
        <dbReference type="ARBA" id="ARBA00004651"/>
    </source>
</evidence>
<dbReference type="PANTHER" id="PTHR30365">
    <property type="entry name" value="CYTOCHROME D UBIQUINOL OXIDASE"/>
    <property type="match status" value="1"/>
</dbReference>
<accession>A0A1G6ZI99</accession>
<evidence type="ECO:0000256" key="12">
    <source>
        <dbReference type="PIRNR" id="PIRNR006446"/>
    </source>
</evidence>
<evidence type="ECO:0000313" key="14">
    <source>
        <dbReference type="Proteomes" id="UP000198995"/>
    </source>
</evidence>
<keyword evidence="14" id="KW-1185">Reference proteome</keyword>
<feature type="transmembrane region" description="Helical" evidence="12">
    <location>
        <begin position="370"/>
        <end position="393"/>
    </location>
</feature>
<dbReference type="GO" id="GO:0070069">
    <property type="term" value="C:cytochrome complex"/>
    <property type="evidence" value="ECO:0007669"/>
    <property type="project" value="UniProtKB-UniRule"/>
</dbReference>
<dbReference type="GO" id="GO:0009055">
    <property type="term" value="F:electron transfer activity"/>
    <property type="evidence" value="ECO:0007669"/>
    <property type="project" value="UniProtKB-UniRule"/>
</dbReference>
<evidence type="ECO:0000256" key="8">
    <source>
        <dbReference type="ARBA" id="ARBA00022982"/>
    </source>
</evidence>
<feature type="transmembrane region" description="Helical" evidence="12">
    <location>
        <begin position="92"/>
        <end position="116"/>
    </location>
</feature>
<evidence type="ECO:0000256" key="7">
    <source>
        <dbReference type="ARBA" id="ARBA00022723"/>
    </source>
</evidence>
<evidence type="ECO:0000256" key="3">
    <source>
        <dbReference type="ARBA" id="ARBA00022448"/>
    </source>
</evidence>
<dbReference type="STRING" id="2741.SAMN04489866_11335"/>
<dbReference type="AlphaFoldDB" id="A0A1G6ZI99"/>
<evidence type="ECO:0000256" key="4">
    <source>
        <dbReference type="ARBA" id="ARBA00022475"/>
    </source>
</evidence>
<keyword evidence="6 12" id="KW-0812">Transmembrane</keyword>
<keyword evidence="10 12" id="KW-0408">Iron</keyword>
<dbReference type="OrthoDB" id="9807042at2"/>
<dbReference type="GO" id="GO:0020037">
    <property type="term" value="F:heme binding"/>
    <property type="evidence" value="ECO:0007669"/>
    <property type="project" value="TreeGrafter"/>
</dbReference>
<dbReference type="GO" id="GO:0016682">
    <property type="term" value="F:oxidoreductase activity, acting on diphenols and related substances as donors, oxygen as acceptor"/>
    <property type="evidence" value="ECO:0007669"/>
    <property type="project" value="TreeGrafter"/>
</dbReference>